<protein>
    <submittedName>
        <fullName evidence="1">Uncharacterized protein</fullName>
    </submittedName>
</protein>
<dbReference type="EMBL" id="CM047744">
    <property type="protein sequence ID" value="KAJ0028136.1"/>
    <property type="molecule type" value="Genomic_DNA"/>
</dbReference>
<organism evidence="1 2">
    <name type="scientific">Pistacia integerrima</name>
    <dbReference type="NCBI Taxonomy" id="434235"/>
    <lineage>
        <taxon>Eukaryota</taxon>
        <taxon>Viridiplantae</taxon>
        <taxon>Streptophyta</taxon>
        <taxon>Embryophyta</taxon>
        <taxon>Tracheophyta</taxon>
        <taxon>Spermatophyta</taxon>
        <taxon>Magnoliopsida</taxon>
        <taxon>eudicotyledons</taxon>
        <taxon>Gunneridae</taxon>
        <taxon>Pentapetalae</taxon>
        <taxon>rosids</taxon>
        <taxon>malvids</taxon>
        <taxon>Sapindales</taxon>
        <taxon>Anacardiaceae</taxon>
        <taxon>Pistacia</taxon>
    </lineage>
</organism>
<proteinExistence type="predicted"/>
<accession>A0ACC0Y3C6</accession>
<sequence>MKLVRLRTILESVSSQLRNRNVSSISSYSTATGNLRPKWRRGISNSMNALFRRISPLGDPKVSIVPMLDQWVQEGRTVDQLQLRDFIKRLRSFKRYSQALQMSMWMTDKRYLVLNVGDMATRLDLIHKVKGIEQAENYFNNIPIQLRGHEVYGTLLNCYVNEKSLERAEATMQRMRDLGLAKYPLVYNTFLKFYYQNENYEKIDSLMHEMEEKGIGCDKVTFGIRLSAYAATSDVKGIEDTVTLMESDSSGVLDWETYFIAASGYVKAGLLDKALSMLKKSEGLIKDETSDKPYDYLITQYATCGKKDAVLRLWELYRKNKKVYNRGYRCVIPSLLKFDDMESAEKVLEEWESQCEHYDIRIPNFLIDAYCRKGLLQKAETLINRANLKGVKPDAWTWFYIVTAYLRDNQTEKAVDTLEEALVVRGDQQKPNDESWAASLEYLKEKGDLEGAEKIIKLLRDKEIISEDVQDRLLNNVRVGKSNLDAIN</sequence>
<evidence type="ECO:0000313" key="1">
    <source>
        <dbReference type="EMBL" id="KAJ0028136.1"/>
    </source>
</evidence>
<reference evidence="2" key="1">
    <citation type="journal article" date="2023" name="G3 (Bethesda)">
        <title>Genome assembly and association tests identify interacting loci associated with vigor, precocity, and sex in interspecific pistachio rootstocks.</title>
        <authorList>
            <person name="Palmer W."/>
            <person name="Jacygrad E."/>
            <person name="Sagayaradj S."/>
            <person name="Cavanaugh K."/>
            <person name="Han R."/>
            <person name="Bertier L."/>
            <person name="Beede B."/>
            <person name="Kafkas S."/>
            <person name="Golino D."/>
            <person name="Preece J."/>
            <person name="Michelmore R."/>
        </authorList>
    </citation>
    <scope>NUCLEOTIDE SEQUENCE [LARGE SCALE GENOMIC DNA]</scope>
</reference>
<gene>
    <name evidence="1" type="ORF">Pint_36270</name>
</gene>
<evidence type="ECO:0000313" key="2">
    <source>
        <dbReference type="Proteomes" id="UP001163603"/>
    </source>
</evidence>
<dbReference type="Proteomes" id="UP001163603">
    <property type="component" value="Chromosome 9"/>
</dbReference>
<keyword evidence="2" id="KW-1185">Reference proteome</keyword>
<comment type="caution">
    <text evidence="1">The sequence shown here is derived from an EMBL/GenBank/DDBJ whole genome shotgun (WGS) entry which is preliminary data.</text>
</comment>
<name>A0ACC0Y3C6_9ROSI</name>